<evidence type="ECO:0000313" key="2">
    <source>
        <dbReference type="Proteomes" id="UP001459277"/>
    </source>
</evidence>
<sequence>MFRVSAVHAATRMASNMLAAYLPYMEFAPAGPLFHLPTLRIKNPLIDGARALLQFCLPHLVFWMMTGHGYDKDLV</sequence>
<gene>
    <name evidence="1" type="ORF">SO802_032210</name>
</gene>
<keyword evidence="2" id="KW-1185">Reference proteome</keyword>
<name>A0AAW2BR34_9ROSI</name>
<organism evidence="1 2">
    <name type="scientific">Lithocarpus litseifolius</name>
    <dbReference type="NCBI Taxonomy" id="425828"/>
    <lineage>
        <taxon>Eukaryota</taxon>
        <taxon>Viridiplantae</taxon>
        <taxon>Streptophyta</taxon>
        <taxon>Embryophyta</taxon>
        <taxon>Tracheophyta</taxon>
        <taxon>Spermatophyta</taxon>
        <taxon>Magnoliopsida</taxon>
        <taxon>eudicotyledons</taxon>
        <taxon>Gunneridae</taxon>
        <taxon>Pentapetalae</taxon>
        <taxon>rosids</taxon>
        <taxon>fabids</taxon>
        <taxon>Fagales</taxon>
        <taxon>Fagaceae</taxon>
        <taxon>Lithocarpus</taxon>
    </lineage>
</organism>
<protein>
    <submittedName>
        <fullName evidence="1">Uncharacterized protein</fullName>
    </submittedName>
</protein>
<reference evidence="1 2" key="1">
    <citation type="submission" date="2024-01" db="EMBL/GenBank/DDBJ databases">
        <title>A telomere-to-telomere, gap-free genome of sweet tea (Lithocarpus litseifolius).</title>
        <authorList>
            <person name="Zhou J."/>
        </authorList>
    </citation>
    <scope>NUCLEOTIDE SEQUENCE [LARGE SCALE GENOMIC DNA]</scope>
    <source>
        <strain evidence="1">Zhou-2022a</strain>
        <tissue evidence="1">Leaf</tissue>
    </source>
</reference>
<dbReference type="AlphaFoldDB" id="A0AAW2BR34"/>
<dbReference type="Proteomes" id="UP001459277">
    <property type="component" value="Unassembled WGS sequence"/>
</dbReference>
<dbReference type="EMBL" id="JAZDWU010000011">
    <property type="protein sequence ID" value="KAK9987259.1"/>
    <property type="molecule type" value="Genomic_DNA"/>
</dbReference>
<proteinExistence type="predicted"/>
<evidence type="ECO:0000313" key="1">
    <source>
        <dbReference type="EMBL" id="KAK9987259.1"/>
    </source>
</evidence>
<accession>A0AAW2BR34</accession>
<comment type="caution">
    <text evidence="1">The sequence shown here is derived from an EMBL/GenBank/DDBJ whole genome shotgun (WGS) entry which is preliminary data.</text>
</comment>